<evidence type="ECO:0000313" key="3">
    <source>
        <dbReference type="Proteomes" id="UP000185766"/>
    </source>
</evidence>
<keyword evidence="2" id="KW-0378">Hydrolase</keyword>
<dbReference type="SUPFAM" id="SSF50630">
    <property type="entry name" value="Acid proteases"/>
    <property type="match status" value="1"/>
</dbReference>
<dbReference type="RefSeq" id="WP_074869303.1">
    <property type="nucleotide sequence ID" value="NZ_FOAS01000013.1"/>
</dbReference>
<evidence type="ECO:0000313" key="2">
    <source>
        <dbReference type="EMBL" id="SEL49540.1"/>
    </source>
</evidence>
<dbReference type="Proteomes" id="UP000185766">
    <property type="component" value="Unassembled WGS sequence"/>
</dbReference>
<evidence type="ECO:0000256" key="1">
    <source>
        <dbReference type="SAM" id="Phobius"/>
    </source>
</evidence>
<dbReference type="InterPro" id="IPR011969">
    <property type="entry name" value="Clan_AA_Asp_peptidase_C"/>
</dbReference>
<dbReference type="CDD" id="cd05483">
    <property type="entry name" value="retropepsin_like_bacteria"/>
    <property type="match status" value="1"/>
</dbReference>
<dbReference type="STRING" id="1429083.GCA_001885685_00814"/>
<keyword evidence="1" id="KW-1133">Transmembrane helix</keyword>
<feature type="transmembrane region" description="Helical" evidence="1">
    <location>
        <begin position="15"/>
        <end position="33"/>
    </location>
</feature>
<dbReference type="AlphaFoldDB" id="A0A1H7QND4"/>
<gene>
    <name evidence="2" type="ORF">SAMN05216214_11314</name>
</gene>
<accession>A0A1H7QND4</accession>
<dbReference type="NCBIfam" id="TIGR02281">
    <property type="entry name" value="clan_AA_DTGA"/>
    <property type="match status" value="1"/>
</dbReference>
<proteinExistence type="predicted"/>
<sequence>MSEAPPDGVRKQGRAMMIIAWIIGMALAVQFFAQWEKKQLNPNSVPVSEQLSDGSVEVVLKRNRQGHYVASGTINGVAVVYLLDTGATDVAIPESLAAELQLEEGLPVELATANGISRGYRTVLKRLTLGDLRLFDVRATVAPNLAGHEVLLGMSALKQLEFTQRGDELRLRLAATTREAHQ</sequence>
<organism evidence="2 3">
    <name type="scientific">Atopomonas hussainii</name>
    <dbReference type="NCBI Taxonomy" id="1429083"/>
    <lineage>
        <taxon>Bacteria</taxon>
        <taxon>Pseudomonadati</taxon>
        <taxon>Pseudomonadota</taxon>
        <taxon>Gammaproteobacteria</taxon>
        <taxon>Pseudomonadales</taxon>
        <taxon>Pseudomonadaceae</taxon>
        <taxon>Atopomonas</taxon>
    </lineage>
</organism>
<dbReference type="GO" id="GO:0006508">
    <property type="term" value="P:proteolysis"/>
    <property type="evidence" value="ECO:0007669"/>
    <property type="project" value="UniProtKB-KW"/>
</dbReference>
<dbReference type="InterPro" id="IPR021109">
    <property type="entry name" value="Peptidase_aspartic_dom_sf"/>
</dbReference>
<keyword evidence="3" id="KW-1185">Reference proteome</keyword>
<dbReference type="Gene3D" id="2.40.70.10">
    <property type="entry name" value="Acid Proteases"/>
    <property type="match status" value="1"/>
</dbReference>
<name>A0A1H7QND4_9GAMM</name>
<dbReference type="InterPro" id="IPR034122">
    <property type="entry name" value="Retropepsin-like_bacterial"/>
</dbReference>
<dbReference type="EMBL" id="FOAS01000013">
    <property type="protein sequence ID" value="SEL49540.1"/>
    <property type="molecule type" value="Genomic_DNA"/>
</dbReference>
<dbReference type="Pfam" id="PF13975">
    <property type="entry name" value="gag-asp_proteas"/>
    <property type="match status" value="1"/>
</dbReference>
<keyword evidence="1" id="KW-0472">Membrane</keyword>
<protein>
    <submittedName>
        <fullName evidence="2">Aspartyl protease family protein</fullName>
    </submittedName>
</protein>
<dbReference type="GO" id="GO:0008233">
    <property type="term" value="F:peptidase activity"/>
    <property type="evidence" value="ECO:0007669"/>
    <property type="project" value="UniProtKB-KW"/>
</dbReference>
<keyword evidence="2" id="KW-0645">Protease</keyword>
<reference evidence="2 3" key="1">
    <citation type="submission" date="2016-10" db="EMBL/GenBank/DDBJ databases">
        <authorList>
            <person name="de Groot N.N."/>
        </authorList>
    </citation>
    <scope>NUCLEOTIDE SEQUENCE [LARGE SCALE GENOMIC DNA]</scope>
    <source>
        <strain evidence="2 3">JCM 19513</strain>
    </source>
</reference>
<keyword evidence="1" id="KW-0812">Transmembrane</keyword>